<feature type="transmembrane region" description="Helical" evidence="7">
    <location>
        <begin position="116"/>
        <end position="134"/>
    </location>
</feature>
<feature type="transmembrane region" description="Helical" evidence="7">
    <location>
        <begin position="243"/>
        <end position="261"/>
    </location>
</feature>
<keyword evidence="2" id="KW-1003">Cell membrane</keyword>
<keyword evidence="4 7" id="KW-1133">Transmembrane helix</keyword>
<evidence type="ECO:0000313" key="9">
    <source>
        <dbReference type="EMBL" id="BBL68093.1"/>
    </source>
</evidence>
<feature type="transmembrane region" description="Helical" evidence="7">
    <location>
        <begin position="273"/>
        <end position="294"/>
    </location>
</feature>
<dbReference type="InterPro" id="IPR052175">
    <property type="entry name" value="ComplexI-like_HydComp"/>
</dbReference>
<feature type="transmembrane region" description="Helical" evidence="7">
    <location>
        <begin position="426"/>
        <end position="454"/>
    </location>
</feature>
<dbReference type="PANTHER" id="PTHR42682">
    <property type="entry name" value="HYDROGENASE-4 COMPONENT F"/>
    <property type="match status" value="1"/>
</dbReference>
<feature type="transmembrane region" description="Helical" evidence="7">
    <location>
        <begin position="507"/>
        <end position="526"/>
    </location>
</feature>
<feature type="transmembrane region" description="Helical" evidence="7">
    <location>
        <begin position="474"/>
        <end position="495"/>
    </location>
</feature>
<feature type="transmembrane region" description="Helical" evidence="7">
    <location>
        <begin position="82"/>
        <end position="104"/>
    </location>
</feature>
<organism evidence="9 10">
    <name type="scientific">Methanoculleus chikugoensis</name>
    <dbReference type="NCBI Taxonomy" id="118126"/>
    <lineage>
        <taxon>Archaea</taxon>
        <taxon>Methanobacteriati</taxon>
        <taxon>Methanobacteriota</taxon>
        <taxon>Stenosarchaea group</taxon>
        <taxon>Methanomicrobia</taxon>
        <taxon>Methanomicrobiales</taxon>
        <taxon>Methanomicrobiaceae</taxon>
        <taxon>Methanoculleus</taxon>
    </lineage>
</organism>
<evidence type="ECO:0000313" key="10">
    <source>
        <dbReference type="Proteomes" id="UP000824969"/>
    </source>
</evidence>
<feature type="transmembrane region" description="Helical" evidence="7">
    <location>
        <begin position="140"/>
        <end position="157"/>
    </location>
</feature>
<evidence type="ECO:0000256" key="4">
    <source>
        <dbReference type="ARBA" id="ARBA00022989"/>
    </source>
</evidence>
<dbReference type="Pfam" id="PF00361">
    <property type="entry name" value="Proton_antipo_M"/>
    <property type="match status" value="1"/>
</dbReference>
<comment type="subcellular location">
    <subcellularLocation>
        <location evidence="1">Cell membrane</location>
        <topology evidence="1">Multi-pass membrane protein</topology>
    </subcellularLocation>
</comment>
<evidence type="ECO:0000256" key="5">
    <source>
        <dbReference type="ARBA" id="ARBA00023002"/>
    </source>
</evidence>
<feature type="transmembrane region" description="Helical" evidence="7">
    <location>
        <begin position="38"/>
        <end position="62"/>
    </location>
</feature>
<dbReference type="NCBIfam" id="NF006418">
    <property type="entry name" value="PRK08667.1"/>
    <property type="match status" value="1"/>
</dbReference>
<dbReference type="GeneID" id="66130797"/>
<feature type="transmembrane region" description="Helical" evidence="7">
    <location>
        <begin position="314"/>
        <end position="342"/>
    </location>
</feature>
<feature type="transmembrane region" description="Helical" evidence="7">
    <location>
        <begin position="629"/>
        <end position="647"/>
    </location>
</feature>
<dbReference type="EMBL" id="AP019781">
    <property type="protein sequence ID" value="BBL68093.1"/>
    <property type="molecule type" value="Genomic_DNA"/>
</dbReference>
<evidence type="ECO:0000256" key="3">
    <source>
        <dbReference type="ARBA" id="ARBA00022692"/>
    </source>
</evidence>
<sequence>MIGVILSLLAAGFSLLLLGTILPLLIRREDTPVRTASLTATLLGSALLAGAALPVLLHATTVSATLWQMLPGIDFTVVLDRLSALFLLILGVVGIADAVYSFGYVEHCNHPIRRNLLVSLMNLFILSMGMVILAGTTVQFLVFWEMMAIASLFLVLYDVEDEGVGRAGLFYAVMSQFSTVFLFIGFILLYGETGTFALVPAAPLASPAAIAAFLCLFIGFSVKAGIVPFHKWLPYAHPASPSNISALMSGVMLKVAVYGLVRAVLDIFTLDFAIGAVILLFGTASAILGIIYAYKETDIKCLLANHSIENIGIIFSGIGLAVIFTDLGMPALSTLSLLAALFHSFNHALFKSLLFMTAGSVVAATRTRNVEEMGGLVHRMPLTAGLFCTGAVAIAAFPPLNGFVSELMLFESFFFGLQAVDPLTKVLLISTLSLLSLTGALTAACFVKVFGIAFLAHPRSASAADAEEQCRPMLLGPAILAGLCVVAGVGSFQIFRALGYDLPLPDMLVVGTLMAATLVVVFLAAARTAPKTRVSETWGCGILSQNSRMEYTETGYAEPVVTIFSSIYRKEKKIEKTWLDPDRTIVAGARIEMSLIRFFEEYLYLPVARGALAVSSLVRRFHAGTLDTYMLYTFVIIVILVLGLGWFI</sequence>
<feature type="transmembrane region" description="Helical" evidence="7">
    <location>
        <begin position="6"/>
        <end position="26"/>
    </location>
</feature>
<feature type="transmembrane region" description="Helical" evidence="7">
    <location>
        <begin position="348"/>
        <end position="364"/>
    </location>
</feature>
<keyword evidence="6 7" id="KW-0472">Membrane</keyword>
<dbReference type="RefSeq" id="WP_221058500.1">
    <property type="nucleotide sequence ID" value="NZ_AP019781.1"/>
</dbReference>
<keyword evidence="5" id="KW-0560">Oxidoreductase</keyword>
<feature type="transmembrane region" description="Helical" evidence="7">
    <location>
        <begin position="196"/>
        <end position="222"/>
    </location>
</feature>
<name>A0ABM7H5I5_9EURY</name>
<gene>
    <name evidence="9" type="ORF">MchiMG62_12740</name>
</gene>
<feature type="transmembrane region" description="Helical" evidence="7">
    <location>
        <begin position="376"/>
        <end position="397"/>
    </location>
</feature>
<evidence type="ECO:0000256" key="1">
    <source>
        <dbReference type="ARBA" id="ARBA00004651"/>
    </source>
</evidence>
<protein>
    <submittedName>
        <fullName evidence="9">Hydrogenase membrane subunit</fullName>
    </submittedName>
</protein>
<evidence type="ECO:0000256" key="6">
    <source>
        <dbReference type="ARBA" id="ARBA00023136"/>
    </source>
</evidence>
<dbReference type="InterPro" id="IPR001750">
    <property type="entry name" value="ND/Mrp_TM"/>
</dbReference>
<dbReference type="PANTHER" id="PTHR42682:SF3">
    <property type="entry name" value="FORMATE HYDROGENLYASE SUBUNIT 3-RELATED"/>
    <property type="match status" value="1"/>
</dbReference>
<evidence type="ECO:0000259" key="8">
    <source>
        <dbReference type="Pfam" id="PF00361"/>
    </source>
</evidence>
<dbReference type="Proteomes" id="UP000824969">
    <property type="component" value="Chromosome"/>
</dbReference>
<keyword evidence="3 7" id="KW-0812">Transmembrane</keyword>
<feature type="domain" description="NADH:quinone oxidoreductase/Mrp antiporter transmembrane" evidence="8">
    <location>
        <begin position="137"/>
        <end position="414"/>
    </location>
</feature>
<evidence type="ECO:0000256" key="2">
    <source>
        <dbReference type="ARBA" id="ARBA00022475"/>
    </source>
</evidence>
<proteinExistence type="predicted"/>
<evidence type="ECO:0000256" key="7">
    <source>
        <dbReference type="SAM" id="Phobius"/>
    </source>
</evidence>
<accession>A0ABM7H5I5</accession>
<reference evidence="9 10" key="1">
    <citation type="submission" date="2019-06" db="EMBL/GenBank/DDBJ databases">
        <title>Complete genome sequence of Methanoculleus chikugoensis strain MG62.</title>
        <authorList>
            <person name="Asakawa S."/>
            <person name="Dianou D."/>
        </authorList>
    </citation>
    <scope>NUCLEOTIDE SEQUENCE [LARGE SCALE GENOMIC DNA]</scope>
    <source>
        <strain evidence="9 10">MG62</strain>
    </source>
</reference>
<keyword evidence="10" id="KW-1185">Reference proteome</keyword>
<feature type="transmembrane region" description="Helical" evidence="7">
    <location>
        <begin position="169"/>
        <end position="190"/>
    </location>
</feature>